<sequence length="295" mass="33733">MAEYTTMLIPDHSDDSVVIIPNDYNEINDTLKGILDDTLFPDFHTLQAVPPNNMETETPMSVIESLPNHDLIDSSDVHQKFIIFDQDFIEFPISQVNETFEITTSSDMIDLINMGTTKVDNGTAFISLASVDNPSSVDEPLSQIIPEMQTTMNQQVVESVPEIVQCTVNQVMEGAARDKQNATNNEEKGTKYEPRTPKKRGRKPKLPGGRRYRPQKVKLYEMNAFEDSEKERRRLNAVNAMRHRKLAKDRLTKLEEMLQKVTEERDMLKNEVEKLKKSEDSLLKELGDYKVVIVN</sequence>
<evidence type="ECO:0000313" key="4">
    <source>
        <dbReference type="Proteomes" id="UP001286313"/>
    </source>
</evidence>
<accession>A0AAE1F1G7</accession>
<protein>
    <recommendedName>
        <fullName evidence="5">BZIP domain-containing protein</fullName>
    </recommendedName>
</protein>
<name>A0AAE1F1G7_PETCI</name>
<comment type="caution">
    <text evidence="3">The sequence shown here is derived from an EMBL/GenBank/DDBJ whole genome shotgun (WGS) entry which is preliminary data.</text>
</comment>
<evidence type="ECO:0008006" key="5">
    <source>
        <dbReference type="Google" id="ProtNLM"/>
    </source>
</evidence>
<keyword evidence="1" id="KW-0175">Coiled coil</keyword>
<gene>
    <name evidence="3" type="ORF">Pcinc_028690</name>
</gene>
<evidence type="ECO:0000256" key="1">
    <source>
        <dbReference type="SAM" id="Coils"/>
    </source>
</evidence>
<reference evidence="3" key="1">
    <citation type="submission" date="2023-10" db="EMBL/GenBank/DDBJ databases">
        <title>Genome assemblies of two species of porcelain crab, Petrolisthes cinctipes and Petrolisthes manimaculis (Anomura: Porcellanidae).</title>
        <authorList>
            <person name="Angst P."/>
        </authorList>
    </citation>
    <scope>NUCLEOTIDE SEQUENCE</scope>
    <source>
        <strain evidence="3">PB745_01</strain>
        <tissue evidence="3">Gill</tissue>
    </source>
</reference>
<feature type="region of interest" description="Disordered" evidence="2">
    <location>
        <begin position="175"/>
        <end position="211"/>
    </location>
</feature>
<dbReference type="AlphaFoldDB" id="A0AAE1F1G7"/>
<feature type="compositionally biased region" description="Basic residues" evidence="2">
    <location>
        <begin position="197"/>
        <end position="211"/>
    </location>
</feature>
<dbReference type="EMBL" id="JAWQEG010003533">
    <property type="protein sequence ID" value="KAK3865724.1"/>
    <property type="molecule type" value="Genomic_DNA"/>
</dbReference>
<feature type="compositionally biased region" description="Basic and acidic residues" evidence="2">
    <location>
        <begin position="175"/>
        <end position="196"/>
    </location>
</feature>
<proteinExistence type="predicted"/>
<dbReference type="CDD" id="cd14686">
    <property type="entry name" value="bZIP"/>
    <property type="match status" value="1"/>
</dbReference>
<dbReference type="Proteomes" id="UP001286313">
    <property type="component" value="Unassembled WGS sequence"/>
</dbReference>
<keyword evidence="4" id="KW-1185">Reference proteome</keyword>
<organism evidence="3 4">
    <name type="scientific">Petrolisthes cinctipes</name>
    <name type="common">Flat porcelain crab</name>
    <dbReference type="NCBI Taxonomy" id="88211"/>
    <lineage>
        <taxon>Eukaryota</taxon>
        <taxon>Metazoa</taxon>
        <taxon>Ecdysozoa</taxon>
        <taxon>Arthropoda</taxon>
        <taxon>Crustacea</taxon>
        <taxon>Multicrustacea</taxon>
        <taxon>Malacostraca</taxon>
        <taxon>Eumalacostraca</taxon>
        <taxon>Eucarida</taxon>
        <taxon>Decapoda</taxon>
        <taxon>Pleocyemata</taxon>
        <taxon>Anomura</taxon>
        <taxon>Galatheoidea</taxon>
        <taxon>Porcellanidae</taxon>
        <taxon>Petrolisthes</taxon>
    </lineage>
</organism>
<feature type="coiled-coil region" evidence="1">
    <location>
        <begin position="244"/>
        <end position="285"/>
    </location>
</feature>
<evidence type="ECO:0000256" key="2">
    <source>
        <dbReference type="SAM" id="MobiDB-lite"/>
    </source>
</evidence>
<evidence type="ECO:0000313" key="3">
    <source>
        <dbReference type="EMBL" id="KAK3865724.1"/>
    </source>
</evidence>